<sequence>MDSNFSRLLNLPVNLSMMSGNELEDDESFSASELLHSSAQDGISSSLVNTGTMPGLAAAAALVTSRKRHQPYAFELNPSIRKRQYNRLLRKLKQTIHELCTRCGQQAVVLCVSPGKENGGFRVIGSSPLDSVVKNCKSAIYQELEQELQEKLGPKREKTSDVLCDLPELLIEGIPTPVEKMNQAQLRMFIPEMLKHATGRGKPGWGKESTRPVWWPLDVPWANVRRDVRAPEVKIRVSWTQALRQIVKNCYRFHAREDLLVGMECETDGKNETGSPRDRQNRSNYNSPLSPPTLVQTVHNADGSVSLVQLDSGQTIATITQDQSGTAVATLTGQQMAGEIDMAMDDIEHGDWSLGEHDATIGEAFNVIASSHQEVVSQQKNDLSLTFDPDQE</sequence>
<dbReference type="GO" id="GO:0000981">
    <property type="term" value="F:DNA-binding transcription factor activity, RNA polymerase II-specific"/>
    <property type="evidence" value="ECO:0000318"/>
    <property type="project" value="GO_Central"/>
</dbReference>
<evidence type="ECO:0000256" key="1">
    <source>
        <dbReference type="ARBA" id="ARBA00004123"/>
    </source>
</evidence>
<keyword evidence="3" id="KW-0805">Transcription regulation</keyword>
<dbReference type="InterPro" id="IPR039142">
    <property type="entry name" value="NRF1/Ewg"/>
</dbReference>
<evidence type="ECO:0000256" key="3">
    <source>
        <dbReference type="ARBA" id="ARBA00023015"/>
    </source>
</evidence>
<organism evidence="9 10">
    <name type="scientific">Ciona intestinalis</name>
    <name type="common">Transparent sea squirt</name>
    <name type="synonym">Ascidia intestinalis</name>
    <dbReference type="NCBI Taxonomy" id="7719"/>
    <lineage>
        <taxon>Eukaryota</taxon>
        <taxon>Metazoa</taxon>
        <taxon>Chordata</taxon>
        <taxon>Tunicata</taxon>
        <taxon>Ascidiacea</taxon>
        <taxon>Phlebobranchia</taxon>
        <taxon>Cionidae</taxon>
        <taxon>Ciona</taxon>
    </lineage>
</organism>
<reference evidence="9" key="3">
    <citation type="submission" date="2025-09" db="UniProtKB">
        <authorList>
            <consortium name="Ensembl"/>
        </authorList>
    </citation>
    <scope>IDENTIFICATION</scope>
</reference>
<dbReference type="Pfam" id="PF10491">
    <property type="entry name" value="Nrf1_DNA-bind"/>
    <property type="match status" value="1"/>
</dbReference>
<evidence type="ECO:0000259" key="8">
    <source>
        <dbReference type="Pfam" id="PF10491"/>
    </source>
</evidence>
<keyword evidence="10" id="KW-1185">Reference proteome</keyword>
<feature type="compositionally biased region" description="Polar residues" evidence="7">
    <location>
        <begin position="282"/>
        <end position="291"/>
    </location>
</feature>
<dbReference type="GeneTree" id="ENSGT00390000006835"/>
<reference evidence="10" key="1">
    <citation type="journal article" date="2002" name="Science">
        <title>The draft genome of Ciona intestinalis: insights into chordate and vertebrate origins.</title>
        <authorList>
            <person name="Dehal P."/>
            <person name="Satou Y."/>
            <person name="Campbell R.K."/>
            <person name="Chapman J."/>
            <person name="Degnan B."/>
            <person name="De Tomaso A."/>
            <person name="Davidson B."/>
            <person name="Di Gregorio A."/>
            <person name="Gelpke M."/>
            <person name="Goodstein D.M."/>
            <person name="Harafuji N."/>
            <person name="Hastings K.E."/>
            <person name="Ho I."/>
            <person name="Hotta K."/>
            <person name="Huang W."/>
            <person name="Kawashima T."/>
            <person name="Lemaire P."/>
            <person name="Martinez D."/>
            <person name="Meinertzhagen I.A."/>
            <person name="Necula S."/>
            <person name="Nonaka M."/>
            <person name="Putnam N."/>
            <person name="Rash S."/>
            <person name="Saiga H."/>
            <person name="Satake M."/>
            <person name="Terry A."/>
            <person name="Yamada L."/>
            <person name="Wang H.G."/>
            <person name="Awazu S."/>
            <person name="Azumi K."/>
            <person name="Boore J."/>
            <person name="Branno M."/>
            <person name="Chin-Bow S."/>
            <person name="DeSantis R."/>
            <person name="Doyle S."/>
            <person name="Francino P."/>
            <person name="Keys D.N."/>
            <person name="Haga S."/>
            <person name="Hayashi H."/>
            <person name="Hino K."/>
            <person name="Imai K.S."/>
            <person name="Inaba K."/>
            <person name="Kano S."/>
            <person name="Kobayashi K."/>
            <person name="Kobayashi M."/>
            <person name="Lee B.I."/>
            <person name="Makabe K.W."/>
            <person name="Manohar C."/>
            <person name="Matassi G."/>
            <person name="Medina M."/>
            <person name="Mochizuki Y."/>
            <person name="Mount S."/>
            <person name="Morishita T."/>
            <person name="Miura S."/>
            <person name="Nakayama A."/>
            <person name="Nishizaka S."/>
            <person name="Nomoto H."/>
            <person name="Ohta F."/>
            <person name="Oishi K."/>
            <person name="Rigoutsos I."/>
            <person name="Sano M."/>
            <person name="Sasaki A."/>
            <person name="Sasakura Y."/>
            <person name="Shoguchi E."/>
            <person name="Shin-i T."/>
            <person name="Spagnuolo A."/>
            <person name="Stainier D."/>
            <person name="Suzuki M.M."/>
            <person name="Tassy O."/>
            <person name="Takatori N."/>
            <person name="Tokuoka M."/>
            <person name="Yagi K."/>
            <person name="Yoshizaki F."/>
            <person name="Wada S."/>
            <person name="Zhang C."/>
            <person name="Hyatt P.D."/>
            <person name="Larimer F."/>
            <person name="Detter C."/>
            <person name="Doggett N."/>
            <person name="Glavina T."/>
            <person name="Hawkins T."/>
            <person name="Richardson P."/>
            <person name="Lucas S."/>
            <person name="Kohara Y."/>
            <person name="Levine M."/>
            <person name="Satoh N."/>
            <person name="Rokhsar D.S."/>
        </authorList>
    </citation>
    <scope>NUCLEOTIDE SEQUENCE [LARGE SCALE GENOMIC DNA]</scope>
</reference>
<proteinExistence type="inferred from homology"/>
<dbReference type="STRING" id="7719.ENSCINP00000029422"/>
<dbReference type="GO" id="GO:0000978">
    <property type="term" value="F:RNA polymerase II cis-regulatory region sequence-specific DNA binding"/>
    <property type="evidence" value="ECO:0000318"/>
    <property type="project" value="GO_Central"/>
</dbReference>
<evidence type="ECO:0000313" key="10">
    <source>
        <dbReference type="Proteomes" id="UP000008144"/>
    </source>
</evidence>
<accession>F6XPD3</accession>
<protein>
    <recommendedName>
        <fullName evidence="8">Nuclear respiratory factor 1 NLS/DNA-binding dimerisation domain-containing protein</fullName>
    </recommendedName>
</protein>
<feature type="compositionally biased region" description="Basic and acidic residues" evidence="7">
    <location>
        <begin position="267"/>
        <end position="281"/>
    </location>
</feature>
<reference evidence="9" key="2">
    <citation type="submission" date="2025-08" db="UniProtKB">
        <authorList>
            <consortium name="Ensembl"/>
        </authorList>
    </citation>
    <scope>IDENTIFICATION</scope>
</reference>
<dbReference type="GO" id="GO:0005634">
    <property type="term" value="C:nucleus"/>
    <property type="evidence" value="ECO:0000318"/>
    <property type="project" value="GO_Central"/>
</dbReference>
<evidence type="ECO:0000313" key="9">
    <source>
        <dbReference type="Ensembl" id="ENSCINP00000029422.2"/>
    </source>
</evidence>
<dbReference type="InParanoid" id="F6XPD3"/>
<evidence type="ECO:0000256" key="2">
    <source>
        <dbReference type="ARBA" id="ARBA00005713"/>
    </source>
</evidence>
<evidence type="ECO:0000256" key="7">
    <source>
        <dbReference type="SAM" id="MobiDB-lite"/>
    </source>
</evidence>
<evidence type="ECO:0000256" key="4">
    <source>
        <dbReference type="ARBA" id="ARBA00023125"/>
    </source>
</evidence>
<dbReference type="GO" id="GO:0006357">
    <property type="term" value="P:regulation of transcription by RNA polymerase II"/>
    <property type="evidence" value="ECO:0000318"/>
    <property type="project" value="GO_Central"/>
</dbReference>
<dbReference type="OMA" id="PELPWAN"/>
<feature type="domain" description="Nuclear respiratory factor 1 NLS/DNA-binding dimerisation" evidence="8">
    <location>
        <begin position="53"/>
        <end position="263"/>
    </location>
</feature>
<feature type="region of interest" description="Disordered" evidence="7">
    <location>
        <begin position="266"/>
        <end position="291"/>
    </location>
</feature>
<evidence type="ECO:0000256" key="5">
    <source>
        <dbReference type="ARBA" id="ARBA00023163"/>
    </source>
</evidence>
<dbReference type="HOGENOM" id="CLU_018156_0_0_1"/>
<keyword evidence="6" id="KW-0539">Nucleus</keyword>
<dbReference type="PANTHER" id="PTHR20338">
    <property type="entry name" value="NUCLEAR RESPIRATORY FACTOR 1"/>
    <property type="match status" value="1"/>
</dbReference>
<comment type="subcellular location">
    <subcellularLocation>
        <location evidence="1">Nucleus</location>
    </subcellularLocation>
</comment>
<dbReference type="AlphaFoldDB" id="F6XPD3"/>
<dbReference type="FunCoup" id="F6XPD3">
    <property type="interactions" value="46"/>
</dbReference>
<dbReference type="InterPro" id="IPR019525">
    <property type="entry name" value="Nrf1_NLS/DNA-bd_dimer"/>
</dbReference>
<name>F6XPD3_CIOIN</name>
<dbReference type="Proteomes" id="UP000008144">
    <property type="component" value="Unassembled WGS sequence"/>
</dbReference>
<evidence type="ECO:0000256" key="6">
    <source>
        <dbReference type="ARBA" id="ARBA00023242"/>
    </source>
</evidence>
<dbReference type="Ensembl" id="ENSCINT00000029668.2">
    <property type="protein sequence ID" value="ENSCINP00000029422.2"/>
    <property type="gene ID" value="ENSCING00000017347.2"/>
</dbReference>
<comment type="similarity">
    <text evidence="2">Belongs to the NRF1/Ewg family.</text>
</comment>
<keyword evidence="5" id="KW-0804">Transcription</keyword>
<keyword evidence="4" id="KW-0238">DNA-binding</keyword>